<accession>A0ABS2Y6R6</accession>
<evidence type="ECO:0000256" key="8">
    <source>
        <dbReference type="ARBA" id="ARBA00023157"/>
    </source>
</evidence>
<dbReference type="Gene3D" id="1.10.100.10">
    <property type="entry name" value="Insulin-like"/>
    <property type="match status" value="1"/>
</dbReference>
<evidence type="ECO:0000256" key="6">
    <source>
        <dbReference type="ARBA" id="ARBA00022526"/>
    </source>
</evidence>
<keyword evidence="9" id="KW-0119">Carbohydrate metabolism</keyword>
<feature type="domain" description="CCHC-type" evidence="13">
    <location>
        <begin position="271"/>
        <end position="286"/>
    </location>
</feature>
<dbReference type="InterPro" id="IPR036438">
    <property type="entry name" value="Insulin-like_sf"/>
</dbReference>
<keyword evidence="10" id="KW-0862">Zinc</keyword>
<proteinExistence type="inferred from homology"/>
<feature type="region of interest" description="Disordered" evidence="11">
    <location>
        <begin position="231"/>
        <end position="252"/>
    </location>
</feature>
<dbReference type="InterPro" id="IPR036875">
    <property type="entry name" value="Znf_CCHC_sf"/>
</dbReference>
<feature type="chain" id="PRO_5045991961" evidence="12">
    <location>
        <begin position="25"/>
        <end position="449"/>
    </location>
</feature>
<dbReference type="InterPro" id="IPR036397">
    <property type="entry name" value="RNaseH_sf"/>
</dbReference>
<feature type="signal peptide" evidence="12">
    <location>
        <begin position="1"/>
        <end position="24"/>
    </location>
</feature>
<evidence type="ECO:0000256" key="5">
    <source>
        <dbReference type="ARBA" id="ARBA00022525"/>
    </source>
</evidence>
<dbReference type="InterPro" id="IPR001878">
    <property type="entry name" value="Znf_CCHC"/>
</dbReference>
<evidence type="ECO:0000256" key="12">
    <source>
        <dbReference type="SAM" id="SignalP"/>
    </source>
</evidence>
<dbReference type="PROSITE" id="PS50158">
    <property type="entry name" value="ZF_CCHC"/>
    <property type="match status" value="1"/>
</dbReference>
<feature type="region of interest" description="Disordered" evidence="11">
    <location>
        <begin position="317"/>
        <end position="339"/>
    </location>
</feature>
<evidence type="ECO:0000256" key="1">
    <source>
        <dbReference type="ARBA" id="ARBA00002985"/>
    </source>
</evidence>
<sequence length="449" mass="51441">MALWFRVLSLLALLVLSSPHVSKAAANQHLCGSHLVEALYLVCGERGFFYTPNKVKRDMASPFSFLSGKTASENDVDEFPLKQQGEQAKEKDTLRKRYKNKRLKFARWHLNDEYKFWSKIFWSDETKKNELFGHTDSRYFWRKSGEVYKEKNTIPTVKHEGGNILLWHRKFSSNTWYRNPFDSQSPDLNLVENVWYELKKGWGRHGPTPPEAADSAKTIPTTWHSPMRACQHSLGGKKSRQRQRQDKQQQLKKCKVLQPPLEDPASLFPWCFWCGKEDHRWRSCPDVQPANWCGRCEEDGHNWAGCPYNQAQEEVPCSPRASGATPLPPAPPPSPPSQEIWDWLMHPEADLVHDLPIVINTLWQPERGEELPSLPEPERGEELWPKDACLALPKDACLAPPRDATPALLRDDTFASAWGCLLLRIGLGLHAASHCTWGEVYGRAKLCPF</sequence>
<evidence type="ECO:0000256" key="9">
    <source>
        <dbReference type="ARBA" id="ARBA00023277"/>
    </source>
</evidence>
<keyword evidence="12" id="KW-0732">Signal</keyword>
<keyword evidence="7" id="KW-0372">Hormone</keyword>
<dbReference type="EMBL" id="JAAWVQ010117106">
    <property type="protein sequence ID" value="MBN3282391.1"/>
    <property type="molecule type" value="Genomic_DNA"/>
</dbReference>
<evidence type="ECO:0000256" key="10">
    <source>
        <dbReference type="PROSITE-ProRule" id="PRU00047"/>
    </source>
</evidence>
<organism evidence="14 15">
    <name type="scientific">Polyodon spathula</name>
    <name type="common">North American paddlefish</name>
    <name type="synonym">Squalus spathula</name>
    <dbReference type="NCBI Taxonomy" id="7913"/>
    <lineage>
        <taxon>Eukaryota</taxon>
        <taxon>Metazoa</taxon>
        <taxon>Chordata</taxon>
        <taxon>Craniata</taxon>
        <taxon>Vertebrata</taxon>
        <taxon>Euteleostomi</taxon>
        <taxon>Actinopterygii</taxon>
        <taxon>Chondrostei</taxon>
        <taxon>Acipenseriformes</taxon>
        <taxon>Polyodontidae</taxon>
        <taxon>Polyodon</taxon>
    </lineage>
</organism>
<evidence type="ECO:0000259" key="13">
    <source>
        <dbReference type="PROSITE" id="PS50158"/>
    </source>
</evidence>
<evidence type="ECO:0000256" key="3">
    <source>
        <dbReference type="ARBA" id="ARBA00009034"/>
    </source>
</evidence>
<feature type="non-terminal residue" evidence="14">
    <location>
        <position position="1"/>
    </location>
</feature>
<name>A0ABS2Y6R6_POLSP</name>
<comment type="subcellular location">
    <subcellularLocation>
        <location evidence="2">Secreted</location>
    </subcellularLocation>
</comment>
<dbReference type="Pfam" id="PF00049">
    <property type="entry name" value="Insulin"/>
    <property type="match status" value="1"/>
</dbReference>
<dbReference type="Proteomes" id="UP001166093">
    <property type="component" value="Unassembled WGS sequence"/>
</dbReference>
<evidence type="ECO:0000313" key="15">
    <source>
        <dbReference type="Proteomes" id="UP001166093"/>
    </source>
</evidence>
<dbReference type="SUPFAM" id="SSF57756">
    <property type="entry name" value="Retrovirus zinc finger-like domains"/>
    <property type="match status" value="1"/>
</dbReference>
<keyword evidence="6" id="KW-0313">Glucose metabolism</keyword>
<dbReference type="Gene3D" id="3.30.420.10">
    <property type="entry name" value="Ribonuclease H-like superfamily/Ribonuclease H"/>
    <property type="match status" value="1"/>
</dbReference>
<dbReference type="PANTHER" id="PTHR11454:SF9">
    <property type="entry name" value="INSULIN"/>
    <property type="match status" value="1"/>
</dbReference>
<dbReference type="PANTHER" id="PTHR11454">
    <property type="entry name" value="INSULIN/INSULIN GROWTH FACTOR"/>
    <property type="match status" value="1"/>
</dbReference>
<dbReference type="InterPro" id="IPR004825">
    <property type="entry name" value="Insulin"/>
</dbReference>
<dbReference type="SMART" id="SM00078">
    <property type="entry name" value="IlGF"/>
    <property type="match status" value="1"/>
</dbReference>
<evidence type="ECO:0000256" key="7">
    <source>
        <dbReference type="ARBA" id="ARBA00022702"/>
    </source>
</evidence>
<keyword evidence="5" id="KW-0964">Secreted</keyword>
<keyword evidence="15" id="KW-1185">Reference proteome</keyword>
<evidence type="ECO:0000256" key="4">
    <source>
        <dbReference type="ARBA" id="ARBA00011207"/>
    </source>
</evidence>
<feature type="compositionally biased region" description="Pro residues" evidence="11">
    <location>
        <begin position="326"/>
        <end position="336"/>
    </location>
</feature>
<comment type="caution">
    <text evidence="14">The sequence shown here is derived from an EMBL/GenBank/DDBJ whole genome shotgun (WGS) entry which is preliminary data.</text>
</comment>
<comment type="similarity">
    <text evidence="3">Belongs to the insulin family.</text>
</comment>
<feature type="non-terminal residue" evidence="14">
    <location>
        <position position="449"/>
    </location>
</feature>
<keyword evidence="8" id="KW-1015">Disulfide bond</keyword>
<dbReference type="CDD" id="cd04367">
    <property type="entry name" value="IlGF_insulin_like"/>
    <property type="match status" value="1"/>
</dbReference>
<protein>
    <submittedName>
        <fullName evidence="14">INS protein</fullName>
    </submittedName>
</protein>
<keyword evidence="10" id="KW-0479">Metal-binding</keyword>
<comment type="function">
    <text evidence="1">Insulin decreases blood glucose concentration. It increases cell permeability to monosaccharides, amino acids and fatty acids. It accelerates glycolysis, the pentose phosphate cycle, and glycogen synthesis in liver.</text>
</comment>
<dbReference type="InterPro" id="IPR016179">
    <property type="entry name" value="Insulin-like"/>
</dbReference>
<dbReference type="Gene3D" id="4.10.60.10">
    <property type="entry name" value="Zinc finger, CCHC-type"/>
    <property type="match status" value="1"/>
</dbReference>
<evidence type="ECO:0000256" key="11">
    <source>
        <dbReference type="SAM" id="MobiDB-lite"/>
    </source>
</evidence>
<evidence type="ECO:0000313" key="14">
    <source>
        <dbReference type="EMBL" id="MBN3282391.1"/>
    </source>
</evidence>
<dbReference type="SUPFAM" id="SSF56994">
    <property type="entry name" value="Insulin-like"/>
    <property type="match status" value="1"/>
</dbReference>
<reference evidence="14" key="1">
    <citation type="journal article" date="2021" name="Cell">
        <title>Tracing the genetic footprints of vertebrate landing in non-teleost ray-finned fishes.</title>
        <authorList>
            <person name="Bi X."/>
            <person name="Wang K."/>
            <person name="Yang L."/>
            <person name="Pan H."/>
            <person name="Jiang H."/>
            <person name="Wei Q."/>
            <person name="Fang M."/>
            <person name="Yu H."/>
            <person name="Zhu C."/>
            <person name="Cai Y."/>
            <person name="He Y."/>
            <person name="Gan X."/>
            <person name="Zeng H."/>
            <person name="Yu D."/>
            <person name="Zhu Y."/>
            <person name="Jiang H."/>
            <person name="Qiu Q."/>
            <person name="Yang H."/>
            <person name="Zhang Y.E."/>
            <person name="Wang W."/>
            <person name="Zhu M."/>
            <person name="He S."/>
            <person name="Zhang G."/>
        </authorList>
    </citation>
    <scope>NUCLEOTIDE SEQUENCE</scope>
    <source>
        <strain evidence="14">Pddl_001</strain>
    </source>
</reference>
<evidence type="ECO:0000256" key="2">
    <source>
        <dbReference type="ARBA" id="ARBA00004613"/>
    </source>
</evidence>
<comment type="subunit">
    <text evidence="4">Heterodimer of a B chain and an A chain linked by two disulfide bonds.</text>
</comment>
<gene>
    <name evidence="14" type="primary">Ins_1</name>
    <name evidence="14" type="ORF">GTO93_0001278</name>
</gene>
<keyword evidence="10" id="KW-0863">Zinc-finger</keyword>